<dbReference type="PANTHER" id="PTHR24104">
    <property type="entry name" value="E3 UBIQUITIN-PROTEIN LIGASE NHLRC1-RELATED"/>
    <property type="match status" value="1"/>
</dbReference>
<dbReference type="Gene3D" id="2.120.10.30">
    <property type="entry name" value="TolB, C-terminal domain"/>
    <property type="match status" value="2"/>
</dbReference>
<evidence type="ECO:0008006" key="6">
    <source>
        <dbReference type="Google" id="ProtNLM"/>
    </source>
</evidence>
<organism evidence="4 5">
    <name type="scientific">Adineta steineri</name>
    <dbReference type="NCBI Taxonomy" id="433720"/>
    <lineage>
        <taxon>Eukaryota</taxon>
        <taxon>Metazoa</taxon>
        <taxon>Spiralia</taxon>
        <taxon>Gnathifera</taxon>
        <taxon>Rotifera</taxon>
        <taxon>Eurotatoria</taxon>
        <taxon>Bdelloidea</taxon>
        <taxon>Adinetida</taxon>
        <taxon>Adinetidae</taxon>
        <taxon>Adineta</taxon>
    </lineage>
</organism>
<dbReference type="EMBL" id="CAJOAY010001941">
    <property type="protein sequence ID" value="CAF3904483.1"/>
    <property type="molecule type" value="Genomic_DNA"/>
</dbReference>
<dbReference type="SUPFAM" id="SSF101898">
    <property type="entry name" value="NHL repeat"/>
    <property type="match status" value="1"/>
</dbReference>
<keyword evidence="1" id="KW-0677">Repeat</keyword>
<dbReference type="PANTHER" id="PTHR24104:SF25">
    <property type="entry name" value="PROTEIN LIN-41"/>
    <property type="match status" value="1"/>
</dbReference>
<dbReference type="EMBL" id="CAJNON010001331">
    <property type="protein sequence ID" value="CAF1452960.1"/>
    <property type="molecule type" value="Genomic_DNA"/>
</dbReference>
<dbReference type="Proteomes" id="UP000663891">
    <property type="component" value="Unassembled WGS sequence"/>
</dbReference>
<evidence type="ECO:0000313" key="3">
    <source>
        <dbReference type="EMBL" id="CAF1452960.1"/>
    </source>
</evidence>
<evidence type="ECO:0000256" key="2">
    <source>
        <dbReference type="PROSITE-ProRule" id="PRU00504"/>
    </source>
</evidence>
<dbReference type="Pfam" id="PF01436">
    <property type="entry name" value="NHL"/>
    <property type="match status" value="1"/>
</dbReference>
<dbReference type="GO" id="GO:0008270">
    <property type="term" value="F:zinc ion binding"/>
    <property type="evidence" value="ECO:0007669"/>
    <property type="project" value="UniProtKB-KW"/>
</dbReference>
<evidence type="ECO:0000256" key="1">
    <source>
        <dbReference type="ARBA" id="ARBA00022737"/>
    </source>
</evidence>
<comment type="caution">
    <text evidence="4">The sequence shown here is derived from an EMBL/GenBank/DDBJ whole genome shotgun (WGS) entry which is preliminary data.</text>
</comment>
<dbReference type="InterPro" id="IPR001258">
    <property type="entry name" value="NHL_repeat"/>
</dbReference>
<sequence>MTKEITIQKFTITAENPTTEVSIEPKCDKWKQHGITVAGGNGQEDQLNQFSLPCAIYIDDNKSILIADTGNHRIVEWKYNSNIGEVIAGGNGQGDSLNQLNSPVDIAVDKEKNVIIICNAGNARVMRWFRQNQTNTRILISDISCSGVAIDKNGSIYVSDYAKFEVRRWREEDTVGTLVAGGNGKGNSPNQLNNPMKIFVDEEYSVYVADQENHRIMKWKKDAKEGVLVAGGNGAGSDLNQLYKPIAVIVNSLGQIYIVLPFRHQIVQWREGDAQGSIVAGGNGEGHEPNQLLFPKGVSFDNEGNLYVADSQNDRIQKYEPCTE</sequence>
<dbReference type="AlphaFoldDB" id="A0A819I0B5"/>
<protein>
    <recommendedName>
        <fullName evidence="6">NHL repeat containing protein</fullName>
    </recommendedName>
</protein>
<dbReference type="Proteomes" id="UP000663881">
    <property type="component" value="Unassembled WGS sequence"/>
</dbReference>
<feature type="repeat" description="NHL" evidence="2">
    <location>
        <begin position="286"/>
        <end position="322"/>
    </location>
</feature>
<evidence type="ECO:0000313" key="5">
    <source>
        <dbReference type="Proteomes" id="UP000663881"/>
    </source>
</evidence>
<proteinExistence type="predicted"/>
<dbReference type="PROSITE" id="PS51125">
    <property type="entry name" value="NHL"/>
    <property type="match status" value="1"/>
</dbReference>
<accession>A0A819I0B5</accession>
<evidence type="ECO:0000313" key="4">
    <source>
        <dbReference type="EMBL" id="CAF3904483.1"/>
    </source>
</evidence>
<dbReference type="CDD" id="cd05819">
    <property type="entry name" value="NHL"/>
    <property type="match status" value="1"/>
</dbReference>
<dbReference type="InterPro" id="IPR011042">
    <property type="entry name" value="6-blade_b-propeller_TolB-like"/>
</dbReference>
<dbReference type="OrthoDB" id="442731at2759"/>
<name>A0A819I0B5_9BILA</name>
<reference evidence="4" key="1">
    <citation type="submission" date="2021-02" db="EMBL/GenBank/DDBJ databases">
        <authorList>
            <person name="Nowell W R."/>
        </authorList>
    </citation>
    <scope>NUCLEOTIDE SEQUENCE</scope>
</reference>
<gene>
    <name evidence="4" type="ORF">OKA104_LOCUS24371</name>
    <name evidence="3" type="ORF">VCS650_LOCUS39586</name>
</gene>
<dbReference type="InterPro" id="IPR050952">
    <property type="entry name" value="TRIM-NHL_E3_ligases"/>
</dbReference>